<protein>
    <recommendedName>
        <fullName evidence="2">Transcriptional repressor PaaX-like central Cas2-like domain-containing protein</fullName>
    </recommendedName>
</protein>
<evidence type="ECO:0000259" key="2">
    <source>
        <dbReference type="Pfam" id="PF20803"/>
    </source>
</evidence>
<dbReference type="PANTHER" id="PTHR30319:SF1">
    <property type="entry name" value="TRANSCRIPTIONAL REPRESSOR PAAX"/>
    <property type="match status" value="1"/>
</dbReference>
<dbReference type="SUPFAM" id="SSF143430">
    <property type="entry name" value="TTP0101/SSO1404-like"/>
    <property type="match status" value="1"/>
</dbReference>
<keyword evidence="1" id="KW-0812">Transmembrane</keyword>
<dbReference type="AlphaFoldDB" id="A0A1F6CWD3"/>
<gene>
    <name evidence="3" type="ORF">A2851_04130</name>
</gene>
<comment type="caution">
    <text evidence="3">The sequence shown here is derived from an EMBL/GenBank/DDBJ whole genome shotgun (WGS) entry which is preliminary data.</text>
</comment>
<sequence>MGKLEIESKKRTRRANLKKIILGTIAVAGALSIAVVAPNVLGAMAKLGILPLKRQKEFIRASRERLIKSGLIVREKGLLRLTQAGERALRQLTLSEAVRKPLRWDGKWRVLIFDIPEQRKILREKIRSFLSTVGFIHLQHSVWIYPYDCEDLITLLKADLHVGKDVLYMIVDSLESDGALRKKFDLRH</sequence>
<keyword evidence="1" id="KW-1133">Transmembrane helix</keyword>
<feature type="transmembrane region" description="Helical" evidence="1">
    <location>
        <begin position="20"/>
        <end position="45"/>
    </location>
</feature>
<dbReference type="STRING" id="1798480.A2851_04130"/>
<evidence type="ECO:0000256" key="1">
    <source>
        <dbReference type="SAM" id="Phobius"/>
    </source>
</evidence>
<dbReference type="InterPro" id="IPR048846">
    <property type="entry name" value="PaaX-like_central"/>
</dbReference>
<dbReference type="EMBL" id="MFKT01000011">
    <property type="protein sequence ID" value="OGG53478.1"/>
    <property type="molecule type" value="Genomic_DNA"/>
</dbReference>
<dbReference type="Pfam" id="PF20803">
    <property type="entry name" value="PaaX_M"/>
    <property type="match status" value="1"/>
</dbReference>
<accession>A0A1F6CWD3</accession>
<evidence type="ECO:0000313" key="3">
    <source>
        <dbReference type="EMBL" id="OGG53478.1"/>
    </source>
</evidence>
<dbReference type="GO" id="GO:0006351">
    <property type="term" value="P:DNA-templated transcription"/>
    <property type="evidence" value="ECO:0007669"/>
    <property type="project" value="TreeGrafter"/>
</dbReference>
<feature type="domain" description="Transcriptional repressor PaaX-like central Cas2-like" evidence="2">
    <location>
        <begin position="103"/>
        <end position="173"/>
    </location>
</feature>
<proteinExistence type="predicted"/>
<keyword evidence="1" id="KW-0472">Membrane</keyword>
<name>A0A1F6CWD3_9BACT</name>
<dbReference type="PANTHER" id="PTHR30319">
    <property type="entry name" value="PHENYLACETIC ACID REGULATOR-RELATED TRANSCRIPTIONAL REPRESSOR"/>
    <property type="match status" value="1"/>
</dbReference>
<organism evidence="3 4">
    <name type="scientific">Candidatus Kaiserbacteria bacterium RIFCSPHIGHO2_01_FULL_53_29</name>
    <dbReference type="NCBI Taxonomy" id="1798480"/>
    <lineage>
        <taxon>Bacteria</taxon>
        <taxon>Candidatus Kaiseribacteriota</taxon>
    </lineage>
</organism>
<reference evidence="3 4" key="1">
    <citation type="journal article" date="2016" name="Nat. Commun.">
        <title>Thousands of microbial genomes shed light on interconnected biogeochemical processes in an aquifer system.</title>
        <authorList>
            <person name="Anantharaman K."/>
            <person name="Brown C.T."/>
            <person name="Hug L.A."/>
            <person name="Sharon I."/>
            <person name="Castelle C.J."/>
            <person name="Probst A.J."/>
            <person name="Thomas B.C."/>
            <person name="Singh A."/>
            <person name="Wilkins M.J."/>
            <person name="Karaoz U."/>
            <person name="Brodie E.L."/>
            <person name="Williams K.H."/>
            <person name="Hubbard S.S."/>
            <person name="Banfield J.F."/>
        </authorList>
    </citation>
    <scope>NUCLEOTIDE SEQUENCE [LARGE SCALE GENOMIC DNA]</scope>
</reference>
<dbReference type="Proteomes" id="UP000176863">
    <property type="component" value="Unassembled WGS sequence"/>
</dbReference>
<dbReference type="Gene3D" id="3.30.70.2650">
    <property type="match status" value="1"/>
</dbReference>
<evidence type="ECO:0000313" key="4">
    <source>
        <dbReference type="Proteomes" id="UP000176863"/>
    </source>
</evidence>